<organism evidence="14">
    <name type="scientific">Cyprideis torosa</name>
    <dbReference type="NCBI Taxonomy" id="163714"/>
    <lineage>
        <taxon>Eukaryota</taxon>
        <taxon>Metazoa</taxon>
        <taxon>Ecdysozoa</taxon>
        <taxon>Arthropoda</taxon>
        <taxon>Crustacea</taxon>
        <taxon>Oligostraca</taxon>
        <taxon>Ostracoda</taxon>
        <taxon>Podocopa</taxon>
        <taxon>Podocopida</taxon>
        <taxon>Cytherocopina</taxon>
        <taxon>Cytheroidea</taxon>
        <taxon>Cytherideidae</taxon>
        <taxon>Cyprideis</taxon>
    </lineage>
</organism>
<dbReference type="EMBL" id="OB666524">
    <property type="protein sequence ID" value="CAD7233565.1"/>
    <property type="molecule type" value="Genomic_DNA"/>
</dbReference>
<dbReference type="GO" id="GO:0052745">
    <property type="term" value="F:inositol phosphate phosphatase activity"/>
    <property type="evidence" value="ECO:0007669"/>
    <property type="project" value="TreeGrafter"/>
</dbReference>
<dbReference type="EC" id="3.1.3.80" evidence="3"/>
<protein>
    <recommendedName>
        <fullName evidence="5">Multiple inositol polyphosphate phosphatase 1</fullName>
        <ecNumber evidence="4">3.1.3.62</ecNumber>
        <ecNumber evidence="3">3.1.3.80</ecNumber>
    </recommendedName>
    <alternativeName>
        <fullName evidence="9">2,3-bisphosphoglycerate 3-phosphatase</fullName>
    </alternativeName>
</protein>
<name>A0A7R8WKQ5_9CRUS</name>
<dbReference type="InterPro" id="IPR000560">
    <property type="entry name" value="His_Pase_clade-2"/>
</dbReference>
<dbReference type="InterPro" id="IPR029033">
    <property type="entry name" value="His_PPase_superfam"/>
</dbReference>
<accession>A0A7R8WKQ5</accession>
<keyword evidence="7" id="KW-0378">Hydrolase</keyword>
<evidence type="ECO:0000256" key="6">
    <source>
        <dbReference type="ARBA" id="ARBA00022729"/>
    </source>
</evidence>
<evidence type="ECO:0000256" key="2">
    <source>
        <dbReference type="ARBA" id="ARBA00008422"/>
    </source>
</evidence>
<evidence type="ECO:0000256" key="7">
    <source>
        <dbReference type="ARBA" id="ARBA00022801"/>
    </source>
</evidence>
<dbReference type="GO" id="GO:0034417">
    <property type="term" value="F:bisphosphoglycerate 3-phosphatase activity"/>
    <property type="evidence" value="ECO:0007669"/>
    <property type="project" value="UniProtKB-EC"/>
</dbReference>
<comment type="similarity">
    <text evidence="2">Belongs to the histidine acid phosphatase family. MINPP1 subfamily.</text>
</comment>
<evidence type="ECO:0000256" key="5">
    <source>
        <dbReference type="ARBA" id="ARBA00018097"/>
    </source>
</evidence>
<evidence type="ECO:0000256" key="12">
    <source>
        <dbReference type="ARBA" id="ARBA00043691"/>
    </source>
</evidence>
<dbReference type="EC" id="3.1.3.62" evidence="4"/>
<comment type="catalytic activity">
    <reaction evidence="11">
        <text>1D-myo-inositol 1,2,4,5,6-pentakisphosphate + H2O = 1D-myo-inositol 1,2,5,6-tetrakisphosphate + phosphate</text>
        <dbReference type="Rhea" id="RHEA:77115"/>
        <dbReference type="ChEBI" id="CHEBI:15377"/>
        <dbReference type="ChEBI" id="CHEBI:43474"/>
        <dbReference type="ChEBI" id="CHEBI:57798"/>
        <dbReference type="ChEBI" id="CHEBI:195535"/>
        <dbReference type="EC" id="3.1.3.62"/>
    </reaction>
    <physiologicalReaction direction="left-to-right" evidence="11">
        <dbReference type="Rhea" id="RHEA:77116"/>
    </physiologicalReaction>
</comment>
<dbReference type="Pfam" id="PF00328">
    <property type="entry name" value="His_Phos_2"/>
    <property type="match status" value="1"/>
</dbReference>
<evidence type="ECO:0000256" key="11">
    <source>
        <dbReference type="ARBA" id="ARBA00043671"/>
    </source>
</evidence>
<dbReference type="PANTHER" id="PTHR20963">
    <property type="entry name" value="MULTIPLE INOSITOL POLYPHOSPHATE PHOSPHATASE-RELATED"/>
    <property type="match status" value="1"/>
</dbReference>
<dbReference type="Gene3D" id="3.40.50.1240">
    <property type="entry name" value="Phosphoglycerate mutase-like"/>
    <property type="match status" value="1"/>
</dbReference>
<evidence type="ECO:0000256" key="4">
    <source>
        <dbReference type="ARBA" id="ARBA00013040"/>
    </source>
</evidence>
<evidence type="ECO:0000256" key="8">
    <source>
        <dbReference type="ARBA" id="ARBA00023136"/>
    </source>
</evidence>
<keyword evidence="6" id="KW-0732">Signal</keyword>
<evidence type="ECO:0000256" key="1">
    <source>
        <dbReference type="ARBA" id="ARBA00004370"/>
    </source>
</evidence>
<sequence length="265" mass="31103">RVSAGALTAGDLEALRRWTFPYQESDALKLAVMGEREMFIVGRRYGLRLQELFNNSSVWDFKVTSTNTDRAEGSAWAFLRGCFGPANEPKFHLQRGVEDSKIWWPRNCPRYQTEINSNPATLRERSKFQFHPAFRRTRKRVSIRLGLSRLLTLRHLPIVLPERCFNSEKKKGTEVGYCFVTSDAILQPREWRDVQRKAELTAMYDMCRFEVAHQPFNFDNRPWCAAFTKEDLLRMRSWDHWAKGTIEQKHRRKRPTMAEPVSEAS</sequence>
<comment type="subcellular location">
    <subcellularLocation>
        <location evidence="1">Membrane</location>
    </subcellularLocation>
</comment>
<dbReference type="OrthoDB" id="6509975at2759"/>
<proteinExistence type="inferred from homology"/>
<reference evidence="14" key="1">
    <citation type="submission" date="2020-11" db="EMBL/GenBank/DDBJ databases">
        <authorList>
            <person name="Tran Van P."/>
        </authorList>
    </citation>
    <scope>NUCLEOTIDE SEQUENCE</scope>
</reference>
<comment type="catalytic activity">
    <reaction evidence="12">
        <text>1D-myo-inositol hexakisphosphate + H2O = 1D-myo-inositol 1,2,4,5,6-pentakisphosphate + phosphate</text>
        <dbReference type="Rhea" id="RHEA:16989"/>
        <dbReference type="ChEBI" id="CHEBI:15377"/>
        <dbReference type="ChEBI" id="CHEBI:43474"/>
        <dbReference type="ChEBI" id="CHEBI:57798"/>
        <dbReference type="ChEBI" id="CHEBI:58130"/>
        <dbReference type="EC" id="3.1.3.62"/>
    </reaction>
    <physiologicalReaction direction="left-to-right" evidence="12">
        <dbReference type="Rhea" id="RHEA:16990"/>
    </physiologicalReaction>
</comment>
<evidence type="ECO:0000256" key="9">
    <source>
        <dbReference type="ARBA" id="ARBA00031642"/>
    </source>
</evidence>
<dbReference type="SUPFAM" id="SSF53254">
    <property type="entry name" value="Phosphoglycerate mutase-like"/>
    <property type="match status" value="1"/>
</dbReference>
<evidence type="ECO:0000256" key="13">
    <source>
        <dbReference type="ARBA" id="ARBA00043832"/>
    </source>
</evidence>
<evidence type="ECO:0000256" key="3">
    <source>
        <dbReference type="ARBA" id="ARBA00012976"/>
    </source>
</evidence>
<dbReference type="GO" id="GO:0003993">
    <property type="term" value="F:acid phosphatase activity"/>
    <property type="evidence" value="ECO:0007669"/>
    <property type="project" value="TreeGrafter"/>
</dbReference>
<dbReference type="AlphaFoldDB" id="A0A7R8WKQ5"/>
<comment type="catalytic activity">
    <reaction evidence="13">
        <text>(2R)-2,3-bisphosphoglycerate + H2O = (2R)-2-phosphoglycerate + phosphate</text>
        <dbReference type="Rhea" id="RHEA:27381"/>
        <dbReference type="ChEBI" id="CHEBI:15377"/>
        <dbReference type="ChEBI" id="CHEBI:43474"/>
        <dbReference type="ChEBI" id="CHEBI:58248"/>
        <dbReference type="ChEBI" id="CHEBI:58289"/>
        <dbReference type="EC" id="3.1.3.80"/>
    </reaction>
    <physiologicalReaction direction="left-to-right" evidence="13">
        <dbReference type="Rhea" id="RHEA:27382"/>
    </physiologicalReaction>
</comment>
<feature type="non-terminal residue" evidence="14">
    <location>
        <position position="1"/>
    </location>
</feature>
<evidence type="ECO:0000256" key="10">
    <source>
        <dbReference type="ARBA" id="ARBA00043668"/>
    </source>
</evidence>
<dbReference type="PANTHER" id="PTHR20963:SF8">
    <property type="entry name" value="MULTIPLE INOSITOL POLYPHOSPHATE PHOSPHATASE 1"/>
    <property type="match status" value="1"/>
</dbReference>
<evidence type="ECO:0000313" key="14">
    <source>
        <dbReference type="EMBL" id="CAD7233565.1"/>
    </source>
</evidence>
<dbReference type="GO" id="GO:0016020">
    <property type="term" value="C:membrane"/>
    <property type="evidence" value="ECO:0007669"/>
    <property type="project" value="UniProtKB-SubCell"/>
</dbReference>
<gene>
    <name evidence="14" type="ORF">CTOB1V02_LOCUS11386</name>
</gene>
<keyword evidence="8" id="KW-0472">Membrane</keyword>
<comment type="catalytic activity">
    <reaction evidence="10">
        <text>1D-myo-inositol 1,2,5,6-tetrakisphosphate + H2O = 1D-myo-inositol 1,2,6-trisphosphate + phosphate</text>
        <dbReference type="Rhea" id="RHEA:77119"/>
        <dbReference type="ChEBI" id="CHEBI:15377"/>
        <dbReference type="ChEBI" id="CHEBI:43474"/>
        <dbReference type="ChEBI" id="CHEBI:195535"/>
        <dbReference type="ChEBI" id="CHEBI:195537"/>
        <dbReference type="EC" id="3.1.3.62"/>
    </reaction>
    <physiologicalReaction direction="left-to-right" evidence="10">
        <dbReference type="Rhea" id="RHEA:77120"/>
    </physiologicalReaction>
</comment>